<name>A0A8X6LMY4_TRICU</name>
<accession>A0A8X6LMY4</accession>
<reference evidence="1" key="1">
    <citation type="submission" date="2020-07" db="EMBL/GenBank/DDBJ databases">
        <title>Multicomponent nature underlies the extraordinary mechanical properties of spider dragline silk.</title>
        <authorList>
            <person name="Kono N."/>
            <person name="Nakamura H."/>
            <person name="Mori M."/>
            <person name="Yoshida Y."/>
            <person name="Ohtoshi R."/>
            <person name="Malay A.D."/>
            <person name="Moran D.A.P."/>
            <person name="Tomita M."/>
            <person name="Numata K."/>
            <person name="Arakawa K."/>
        </authorList>
    </citation>
    <scope>NUCLEOTIDE SEQUENCE</scope>
</reference>
<evidence type="ECO:0000313" key="1">
    <source>
        <dbReference type="EMBL" id="GFR16586.1"/>
    </source>
</evidence>
<dbReference type="AlphaFoldDB" id="A0A8X6LMY4"/>
<protein>
    <submittedName>
        <fullName evidence="1">Uncharacterized protein</fullName>
    </submittedName>
</protein>
<proteinExistence type="predicted"/>
<evidence type="ECO:0000313" key="2">
    <source>
        <dbReference type="Proteomes" id="UP000887116"/>
    </source>
</evidence>
<sequence>MRVAMLTVWRYLTRCRVATFTMASSKDLFEAYLSKHGYLSLQNGKILFRLWKPNGVQERADLFGFLLLWKTNGVKKRKDILLSFFFCSGYVTVSTKELDAFS</sequence>
<gene>
    <name evidence="1" type="ORF">TNCT_576201</name>
</gene>
<comment type="caution">
    <text evidence="1">The sequence shown here is derived from an EMBL/GenBank/DDBJ whole genome shotgun (WGS) entry which is preliminary data.</text>
</comment>
<dbReference type="Proteomes" id="UP000887116">
    <property type="component" value="Unassembled WGS sequence"/>
</dbReference>
<organism evidence="1 2">
    <name type="scientific">Trichonephila clavata</name>
    <name type="common">Joro spider</name>
    <name type="synonym">Nephila clavata</name>
    <dbReference type="NCBI Taxonomy" id="2740835"/>
    <lineage>
        <taxon>Eukaryota</taxon>
        <taxon>Metazoa</taxon>
        <taxon>Ecdysozoa</taxon>
        <taxon>Arthropoda</taxon>
        <taxon>Chelicerata</taxon>
        <taxon>Arachnida</taxon>
        <taxon>Araneae</taxon>
        <taxon>Araneomorphae</taxon>
        <taxon>Entelegynae</taxon>
        <taxon>Araneoidea</taxon>
        <taxon>Nephilidae</taxon>
        <taxon>Trichonephila</taxon>
    </lineage>
</organism>
<keyword evidence="2" id="KW-1185">Reference proteome</keyword>
<dbReference type="EMBL" id="BMAO01037273">
    <property type="protein sequence ID" value="GFR16586.1"/>
    <property type="molecule type" value="Genomic_DNA"/>
</dbReference>